<name>A0A914HIS3_GLORO</name>
<dbReference type="Proteomes" id="UP000887572">
    <property type="component" value="Unplaced"/>
</dbReference>
<feature type="region of interest" description="Disordered" evidence="1">
    <location>
        <begin position="232"/>
        <end position="288"/>
    </location>
</feature>
<reference evidence="3" key="1">
    <citation type="submission" date="2022-11" db="UniProtKB">
        <authorList>
            <consortium name="WormBaseParasite"/>
        </authorList>
    </citation>
    <scope>IDENTIFICATION</scope>
</reference>
<evidence type="ECO:0000313" key="2">
    <source>
        <dbReference type="Proteomes" id="UP000887572"/>
    </source>
</evidence>
<dbReference type="AlphaFoldDB" id="A0A914HIS3"/>
<keyword evidence="2" id="KW-1185">Reference proteome</keyword>
<feature type="region of interest" description="Disordered" evidence="1">
    <location>
        <begin position="484"/>
        <end position="507"/>
    </location>
</feature>
<feature type="compositionally biased region" description="Acidic residues" evidence="1">
    <location>
        <begin position="393"/>
        <end position="404"/>
    </location>
</feature>
<feature type="compositionally biased region" description="Acidic residues" evidence="1">
    <location>
        <begin position="232"/>
        <end position="242"/>
    </location>
</feature>
<feature type="compositionally biased region" description="Basic and acidic residues" evidence="1">
    <location>
        <begin position="429"/>
        <end position="438"/>
    </location>
</feature>
<feature type="compositionally biased region" description="Basic residues" evidence="1">
    <location>
        <begin position="18"/>
        <end position="32"/>
    </location>
</feature>
<sequence length="566" mass="61326">MHIPCSSYSKAFPPLKVHFPRSRQRRPNKSSFKRSTADPSIPPPSSPPQSFHSCSFCWCALPRSPPLPSTRPVSSRILLSPIPQMVSIMRSEQTLRLIQLYHSNYPEIARNNQDADGRNLKLQMWAEITNELNRTFETAFSVEQFKKKVQNVQCTSRQKLFSGKRNLGEAEVEYLRLFESDKISVDTLTHRAKNRRVSINSADFLMLRERHHLGDYGVNSDNIDEEVKIGVEEEGEDEEAEEGSTTGGATGKATTDGGGRGRLCGGGGEGMDGSGRGRMNGEEVEGRGGRISEGAEEAMNGSSGGAMNGIGEVNESSAVTAALSTIGALFGAYGGGAESAQMDAWTQQFLLAMVNATMNGATEAAENVAGGVDDNGNRATTMRRRERKRTLEEDWGEEEEEEEKEEGRPEEEKNDWGGGGPVPKKTKHGRAEEKHEAGEGTESSWAGELLKIQREVLGQQREMLAQFGNSVSKVIRLASSSGAVSESAPSLPNPSPASSSASASPLPSSFASRVGHCQCSSNRNCSGALLSLERELCTRLDTTNAMLARVVELLMERLSPLGMPIG</sequence>
<organism evidence="2 3">
    <name type="scientific">Globodera rostochiensis</name>
    <name type="common">Golden nematode worm</name>
    <name type="synonym">Heterodera rostochiensis</name>
    <dbReference type="NCBI Taxonomy" id="31243"/>
    <lineage>
        <taxon>Eukaryota</taxon>
        <taxon>Metazoa</taxon>
        <taxon>Ecdysozoa</taxon>
        <taxon>Nematoda</taxon>
        <taxon>Chromadorea</taxon>
        <taxon>Rhabditida</taxon>
        <taxon>Tylenchina</taxon>
        <taxon>Tylenchomorpha</taxon>
        <taxon>Tylenchoidea</taxon>
        <taxon>Heteroderidae</taxon>
        <taxon>Heteroderinae</taxon>
        <taxon>Globodera</taxon>
    </lineage>
</organism>
<feature type="region of interest" description="Disordered" evidence="1">
    <location>
        <begin position="17"/>
        <end position="49"/>
    </location>
</feature>
<feature type="region of interest" description="Disordered" evidence="1">
    <location>
        <begin position="367"/>
        <end position="446"/>
    </location>
</feature>
<evidence type="ECO:0000256" key="1">
    <source>
        <dbReference type="SAM" id="MobiDB-lite"/>
    </source>
</evidence>
<evidence type="ECO:0000313" key="3">
    <source>
        <dbReference type="WBParaSite" id="Gr19_v10_g17287.t1"/>
    </source>
</evidence>
<protein>
    <submittedName>
        <fullName evidence="3">Regulatory protein zeste</fullName>
    </submittedName>
</protein>
<feature type="compositionally biased region" description="Basic and acidic residues" evidence="1">
    <location>
        <begin position="279"/>
        <end position="288"/>
    </location>
</feature>
<feature type="compositionally biased region" description="Gly residues" evidence="1">
    <location>
        <begin position="245"/>
        <end position="278"/>
    </location>
</feature>
<feature type="compositionally biased region" description="Basic and acidic residues" evidence="1">
    <location>
        <begin position="405"/>
        <end position="415"/>
    </location>
</feature>
<accession>A0A914HIS3</accession>
<dbReference type="WBParaSite" id="Gr19_v10_g17287.t1">
    <property type="protein sequence ID" value="Gr19_v10_g17287.t1"/>
    <property type="gene ID" value="Gr19_v10_g17287"/>
</dbReference>
<proteinExistence type="predicted"/>